<accession>A0A921FXB8</accession>
<dbReference type="PANTHER" id="PTHR39160">
    <property type="entry name" value="CELL WALL-BINDING PROTEIN YOCH"/>
    <property type="match status" value="1"/>
</dbReference>
<reference evidence="4" key="1">
    <citation type="journal article" date="2021" name="PeerJ">
        <title>Extensive microbial diversity within the chicken gut microbiome revealed by metagenomics and culture.</title>
        <authorList>
            <person name="Gilroy R."/>
            <person name="Ravi A."/>
            <person name="Getino M."/>
            <person name="Pursley I."/>
            <person name="Horton D.L."/>
            <person name="Alikhan N.F."/>
            <person name="Baker D."/>
            <person name="Gharbi K."/>
            <person name="Hall N."/>
            <person name="Watson M."/>
            <person name="Adriaenssens E.M."/>
            <person name="Foster-Nyarko E."/>
            <person name="Jarju S."/>
            <person name="Secka A."/>
            <person name="Antonio M."/>
            <person name="Oren A."/>
            <person name="Chaudhuri R.R."/>
            <person name="La Ragione R."/>
            <person name="Hildebrand F."/>
            <person name="Pallen M.J."/>
        </authorList>
    </citation>
    <scope>NUCLEOTIDE SEQUENCE</scope>
    <source>
        <strain evidence="4">CHK171-7178</strain>
    </source>
</reference>
<dbReference type="InterPro" id="IPR010611">
    <property type="entry name" value="3D_dom"/>
</dbReference>
<dbReference type="GO" id="GO:0019867">
    <property type="term" value="C:outer membrane"/>
    <property type="evidence" value="ECO:0007669"/>
    <property type="project" value="InterPro"/>
</dbReference>
<dbReference type="Pfam" id="PF01476">
    <property type="entry name" value="LysM"/>
    <property type="match status" value="1"/>
</dbReference>
<dbReference type="EMBL" id="DYWT01000113">
    <property type="protein sequence ID" value="HJF31503.1"/>
    <property type="molecule type" value="Genomic_DNA"/>
</dbReference>
<dbReference type="InterPro" id="IPR051933">
    <property type="entry name" value="Resuscitation_pf_RpfB"/>
</dbReference>
<reference evidence="4" key="2">
    <citation type="submission" date="2021-09" db="EMBL/GenBank/DDBJ databases">
        <authorList>
            <person name="Gilroy R."/>
        </authorList>
    </citation>
    <scope>NUCLEOTIDE SEQUENCE</scope>
    <source>
        <strain evidence="4">CHK171-7178</strain>
    </source>
</reference>
<name>A0A921FXB8_SPOPS</name>
<comment type="caution">
    <text evidence="4">The sequence shown here is derived from an EMBL/GenBank/DDBJ whole genome shotgun (WGS) entry which is preliminary data.</text>
</comment>
<keyword evidence="1 2" id="KW-0732">Signal</keyword>
<dbReference type="SUPFAM" id="SSF54106">
    <property type="entry name" value="LysM domain"/>
    <property type="match status" value="1"/>
</dbReference>
<dbReference type="GO" id="GO:0009254">
    <property type="term" value="P:peptidoglycan turnover"/>
    <property type="evidence" value="ECO:0007669"/>
    <property type="project" value="InterPro"/>
</dbReference>
<dbReference type="InterPro" id="IPR036779">
    <property type="entry name" value="LysM_dom_sf"/>
</dbReference>
<dbReference type="Proteomes" id="UP000698173">
    <property type="component" value="Unassembled WGS sequence"/>
</dbReference>
<dbReference type="GO" id="GO:0004553">
    <property type="term" value="F:hydrolase activity, hydrolyzing O-glycosyl compounds"/>
    <property type="evidence" value="ECO:0007669"/>
    <property type="project" value="InterPro"/>
</dbReference>
<gene>
    <name evidence="4" type="ORF">K8V56_06960</name>
</gene>
<dbReference type="InterPro" id="IPR036908">
    <property type="entry name" value="RlpA-like_sf"/>
</dbReference>
<dbReference type="SUPFAM" id="SSF50685">
    <property type="entry name" value="Barwin-like endoglucanases"/>
    <property type="match status" value="1"/>
</dbReference>
<evidence type="ECO:0000259" key="3">
    <source>
        <dbReference type="PROSITE" id="PS51782"/>
    </source>
</evidence>
<feature type="domain" description="LysM" evidence="3">
    <location>
        <begin position="27"/>
        <end position="70"/>
    </location>
</feature>
<evidence type="ECO:0000256" key="1">
    <source>
        <dbReference type="ARBA" id="ARBA00022729"/>
    </source>
</evidence>
<protein>
    <submittedName>
        <fullName evidence="4">LysM peptidoglycan-binding domain-containing protein</fullName>
    </submittedName>
</protein>
<evidence type="ECO:0000313" key="4">
    <source>
        <dbReference type="EMBL" id="HJF31503.1"/>
    </source>
</evidence>
<dbReference type="Gene3D" id="3.10.350.10">
    <property type="entry name" value="LysM domain"/>
    <property type="match status" value="1"/>
</dbReference>
<dbReference type="Pfam" id="PF06725">
    <property type="entry name" value="3D"/>
    <property type="match status" value="1"/>
</dbReference>
<evidence type="ECO:0000313" key="5">
    <source>
        <dbReference type="Proteomes" id="UP000698173"/>
    </source>
</evidence>
<dbReference type="InterPro" id="IPR018392">
    <property type="entry name" value="LysM"/>
</dbReference>
<dbReference type="PROSITE" id="PS51782">
    <property type="entry name" value="LYSM"/>
    <property type="match status" value="1"/>
</dbReference>
<organism evidence="4 5">
    <name type="scientific">Sporosarcina psychrophila</name>
    <name type="common">Bacillus psychrophilus</name>
    <dbReference type="NCBI Taxonomy" id="1476"/>
    <lineage>
        <taxon>Bacteria</taxon>
        <taxon>Bacillati</taxon>
        <taxon>Bacillota</taxon>
        <taxon>Bacilli</taxon>
        <taxon>Bacillales</taxon>
        <taxon>Caryophanaceae</taxon>
        <taxon>Sporosarcina</taxon>
    </lineage>
</organism>
<dbReference type="AlphaFoldDB" id="A0A921FXB8"/>
<dbReference type="SMART" id="SM00257">
    <property type="entry name" value="LysM"/>
    <property type="match status" value="1"/>
</dbReference>
<proteinExistence type="predicted"/>
<evidence type="ECO:0000256" key="2">
    <source>
        <dbReference type="SAM" id="SignalP"/>
    </source>
</evidence>
<feature type="signal peptide" evidence="2">
    <location>
        <begin position="1"/>
        <end position="24"/>
    </location>
</feature>
<dbReference type="CDD" id="cd22786">
    <property type="entry name" value="DPBB_YuiC-like"/>
    <property type="match status" value="1"/>
</dbReference>
<dbReference type="PANTHER" id="PTHR39160:SF6">
    <property type="entry name" value="CELL WALL-BINDING PROTEIN YOCH"/>
    <property type="match status" value="1"/>
</dbReference>
<dbReference type="CDD" id="cd00118">
    <property type="entry name" value="LysM"/>
    <property type="match status" value="1"/>
</dbReference>
<sequence>MRKILMTLILTIALLVSGANESWAASPNYIVKKGDSLFKISKMHNVSISNLKSWNNLKSNTIHPNMKLKVTSGAKVVKKTATQKKVAKSVAKTPSRSDSDNVVKEFTVSASAFTANCNGCSGITKTGVNLKSNPDVKIIAVDPSVIKLGTKVHVEGYGYAIAGDTGSAIKGKKIDVFFPTKEAAYKWGRKNVKIKILN</sequence>
<feature type="chain" id="PRO_5038034128" evidence="2">
    <location>
        <begin position="25"/>
        <end position="198"/>
    </location>
</feature>